<name>A0A0U5GM83_ASPCI</name>
<dbReference type="OMA" id="REINNNH"/>
<sequence length="308" mass="35340">MMHISQSVVPEPTLLDISRFENPSLHFPQSQTILTAAKPDDLRRTQDLIDHRAPDFVRHYLPSWQQHGIFSTLRSCLDEETLQKPTTIPLHILRFAQEAQYRLVQISQYLQLVRRIHLLKIERKKVLNPQWQKGQRVDSLASTILMREIYHDWDTLDDKLQAERRLRFRRENREARKWLLAASRLSFGVLIICGRTLEKLLTKQSTEGQTLSAAVQIAQDFPAVVETYRLVDTTVRGLLNQERAGTDINTKMIIGQIRHHLQSTQETTTPYRELSASSHADLSTTQTSLDLDLAAAAMEGILDSADSS</sequence>
<protein>
    <submittedName>
        <fullName evidence="1">Uncharacterized protein</fullName>
    </submittedName>
</protein>
<reference evidence="2" key="1">
    <citation type="journal article" date="2016" name="Genome Announc.">
        <title>Draft genome sequences of fungus Aspergillus calidoustus.</title>
        <authorList>
            <person name="Horn F."/>
            <person name="Linde J."/>
            <person name="Mattern D.J."/>
            <person name="Walther G."/>
            <person name="Guthke R."/>
            <person name="Scherlach K."/>
            <person name="Martin K."/>
            <person name="Brakhage A.A."/>
            <person name="Petzke L."/>
            <person name="Valiante V."/>
        </authorList>
    </citation>
    <scope>NUCLEOTIDE SEQUENCE [LARGE SCALE GENOMIC DNA]</scope>
    <source>
        <strain evidence="2">SF006504</strain>
    </source>
</reference>
<dbReference type="Proteomes" id="UP000054771">
    <property type="component" value="Unassembled WGS sequence"/>
</dbReference>
<gene>
    <name evidence="1" type="ORF">ASPCAL15060</name>
</gene>
<dbReference type="AlphaFoldDB" id="A0A0U5GM83"/>
<dbReference type="OrthoDB" id="4399776at2759"/>
<proteinExistence type="predicted"/>
<accession>A0A0U5GM83</accession>
<keyword evidence="2" id="KW-1185">Reference proteome</keyword>
<evidence type="ECO:0000313" key="2">
    <source>
        <dbReference type="Proteomes" id="UP000054771"/>
    </source>
</evidence>
<evidence type="ECO:0000313" key="1">
    <source>
        <dbReference type="EMBL" id="CEL11966.1"/>
    </source>
</evidence>
<dbReference type="EMBL" id="CDMC01000037">
    <property type="protein sequence ID" value="CEL11966.1"/>
    <property type="molecule type" value="Genomic_DNA"/>
</dbReference>
<organism evidence="1 2">
    <name type="scientific">Aspergillus calidoustus</name>
    <dbReference type="NCBI Taxonomy" id="454130"/>
    <lineage>
        <taxon>Eukaryota</taxon>
        <taxon>Fungi</taxon>
        <taxon>Dikarya</taxon>
        <taxon>Ascomycota</taxon>
        <taxon>Pezizomycotina</taxon>
        <taxon>Eurotiomycetes</taxon>
        <taxon>Eurotiomycetidae</taxon>
        <taxon>Eurotiales</taxon>
        <taxon>Aspergillaceae</taxon>
        <taxon>Aspergillus</taxon>
        <taxon>Aspergillus subgen. Nidulantes</taxon>
    </lineage>
</organism>